<dbReference type="AlphaFoldDB" id="A0A2G0QFT9"/>
<accession>A0A2G0QFT9</accession>
<evidence type="ECO:0000313" key="2">
    <source>
        <dbReference type="Proteomes" id="UP000225433"/>
    </source>
</evidence>
<reference evidence="1 2" key="1">
    <citation type="journal article" date="2017" name="Nat. Microbiol.">
        <title>Natural product diversity associated with the nematode symbionts Photorhabdus and Xenorhabdus.</title>
        <authorList>
            <person name="Tobias N.J."/>
            <person name="Wolff H."/>
            <person name="Djahanschiri B."/>
            <person name="Grundmann F."/>
            <person name="Kronenwerth M."/>
            <person name="Shi Y.M."/>
            <person name="Simonyi S."/>
            <person name="Grun P."/>
            <person name="Shapiro-Ilan D."/>
            <person name="Pidot S.J."/>
            <person name="Stinear T.P."/>
            <person name="Ebersberger I."/>
            <person name="Bode H.B."/>
        </authorList>
    </citation>
    <scope>NUCLEOTIDE SEQUENCE [LARGE SCALE GENOMIC DNA]</scope>
    <source>
        <strain evidence="1 2">DSM 17903</strain>
    </source>
</reference>
<name>A0A2G0QFT9_XENHO</name>
<gene>
    <name evidence="1" type="ORF">Xhom_01083</name>
</gene>
<dbReference type="STRING" id="351679.A9255_16855"/>
<organism evidence="1 2">
    <name type="scientific">Xenorhabdus hominickii</name>
    <dbReference type="NCBI Taxonomy" id="351679"/>
    <lineage>
        <taxon>Bacteria</taxon>
        <taxon>Pseudomonadati</taxon>
        <taxon>Pseudomonadota</taxon>
        <taxon>Gammaproteobacteria</taxon>
        <taxon>Enterobacterales</taxon>
        <taxon>Morganellaceae</taxon>
        <taxon>Xenorhabdus</taxon>
    </lineage>
</organism>
<proteinExistence type="predicted"/>
<dbReference type="EMBL" id="NJAI01000001">
    <property type="protein sequence ID" value="PHM58076.1"/>
    <property type="molecule type" value="Genomic_DNA"/>
</dbReference>
<evidence type="ECO:0000313" key="1">
    <source>
        <dbReference type="EMBL" id="PHM58076.1"/>
    </source>
</evidence>
<dbReference type="Proteomes" id="UP000225433">
    <property type="component" value="Unassembled WGS sequence"/>
</dbReference>
<comment type="caution">
    <text evidence="1">The sequence shown here is derived from an EMBL/GenBank/DDBJ whole genome shotgun (WGS) entry which is preliminary data.</text>
</comment>
<sequence length="102" mass="11930">MLRGCVSYAVCLRSQAFIFRRSPTGVCGMSQLSVGQWWRIIGSFRRLAIVFFEKNYRLINHTAKPQVIPTYTQNYPQMDILIKFVEHHANVFVTIYEEKITV</sequence>
<protein>
    <submittedName>
        <fullName evidence="1">Uncharacterized protein</fullName>
    </submittedName>
</protein>